<evidence type="ECO:0000256" key="6">
    <source>
        <dbReference type="ARBA" id="ARBA00022741"/>
    </source>
</evidence>
<evidence type="ECO:0000256" key="8">
    <source>
        <dbReference type="ARBA" id="ARBA00022989"/>
    </source>
</evidence>
<dbReference type="InterPro" id="IPR003439">
    <property type="entry name" value="ABC_transporter-like_ATP-bd"/>
</dbReference>
<sequence>MPSKSATRFELVDVALIRLRGVRRTYSSPGSPDVEALRGIDLDITQGEFVAVVGPSGGGKTTLMNILGLLDDATSGTYVLDGGDTRASDGRRSSSVRARTIGFIFQAFHLLEGRPAAHSVELNLLYRGMRRAERREKVRRAIDSVGLSDRAFQSTSTLSGGQRQRIAIARAIAGDAKLILADEPTGNLDSANAARVLDELQRINHEGATVIVVTHSTEVAERARRVIHIADGKLVSDVQQVSSGSNSESDSAGQSLQGSASSRFPRAREEEDAQSKGRIRFVDMLRDAWASVVSRKFQTLGQGLAVAIAVALTITTLGLSASARAQVSATFDAHLNREVSARWSTGVPNSPPLETIPERVEQLSGVDAAAAVIDLRASTVSTFAESRQIQPHVAIGHIAAAARLSIDEAPWHRGPLEAGEAYIGDLLAKDLQLSSIDSAPTILVDGISYVVAGIITESSRLPLLRGEVVVGPRDDLTAGGPIDVTMLAVTSAGAAQQVAKQLPSALNPFQPEQIVVAAPTDSAQLRGQVEQGVQTTLIAFTLLALIVAIAALMNATLLAVNARRGEIGMRKALGARDRQIGALITLESAYIGFVGGVAGLLLGMAAILVVTVTQRWAPVFDVVLLPLAIAVGMIVGAGGGGLASIRAARLRPAENLRS</sequence>
<accession>A0AAD3ZZ94</accession>
<evidence type="ECO:0000256" key="11">
    <source>
        <dbReference type="ARBA" id="ARBA00038388"/>
    </source>
</evidence>
<dbReference type="PANTHER" id="PTHR24220">
    <property type="entry name" value="IMPORT ATP-BINDING PROTEIN"/>
    <property type="match status" value="1"/>
</dbReference>
<evidence type="ECO:0000259" key="14">
    <source>
        <dbReference type="PROSITE" id="PS50893"/>
    </source>
</evidence>
<keyword evidence="3" id="KW-1003">Cell membrane</keyword>
<dbReference type="PROSITE" id="PS50893">
    <property type="entry name" value="ABC_TRANSPORTER_2"/>
    <property type="match status" value="1"/>
</dbReference>
<evidence type="ECO:0000313" key="15">
    <source>
        <dbReference type="EMBL" id="KAB1886238.1"/>
    </source>
</evidence>
<dbReference type="PROSITE" id="PS00211">
    <property type="entry name" value="ABC_TRANSPORTER_1"/>
    <property type="match status" value="1"/>
</dbReference>
<dbReference type="Pfam" id="PF12704">
    <property type="entry name" value="MacB_PCD"/>
    <property type="match status" value="1"/>
</dbReference>
<keyword evidence="6" id="KW-0547">Nucleotide-binding</keyword>
<keyword evidence="9 13" id="KW-0472">Membrane</keyword>
<dbReference type="SMART" id="SM00382">
    <property type="entry name" value="AAA"/>
    <property type="match status" value="1"/>
</dbReference>
<dbReference type="Pfam" id="PF02687">
    <property type="entry name" value="FtsX"/>
    <property type="match status" value="1"/>
</dbReference>
<dbReference type="SUPFAM" id="SSF52540">
    <property type="entry name" value="P-loop containing nucleoside triphosphate hydrolases"/>
    <property type="match status" value="1"/>
</dbReference>
<feature type="transmembrane region" description="Helical" evidence="13">
    <location>
        <begin position="537"/>
        <end position="560"/>
    </location>
</feature>
<comment type="subcellular location">
    <subcellularLocation>
        <location evidence="1">Cell inner membrane</location>
        <topology evidence="1">Multi-pass membrane protein</topology>
    </subcellularLocation>
</comment>
<dbReference type="Proteomes" id="UP000436027">
    <property type="component" value="Unassembled WGS sequence"/>
</dbReference>
<keyword evidence="2" id="KW-0813">Transport</keyword>
<protein>
    <submittedName>
        <fullName evidence="15">ATP-binding cassette domain-containing protein</fullName>
    </submittedName>
</protein>
<comment type="caution">
    <text evidence="15">The sequence shown here is derived from an EMBL/GenBank/DDBJ whole genome shotgun (WGS) entry which is preliminary data.</text>
</comment>
<dbReference type="GO" id="GO:0016887">
    <property type="term" value="F:ATP hydrolysis activity"/>
    <property type="evidence" value="ECO:0007669"/>
    <property type="project" value="InterPro"/>
</dbReference>
<dbReference type="FunFam" id="3.40.50.300:FF:000032">
    <property type="entry name" value="Export ABC transporter ATP-binding protein"/>
    <property type="match status" value="1"/>
</dbReference>
<keyword evidence="7 15" id="KW-0067">ATP-binding</keyword>
<dbReference type="InterPro" id="IPR003593">
    <property type="entry name" value="AAA+_ATPase"/>
</dbReference>
<feature type="domain" description="ABC transporter" evidence="14">
    <location>
        <begin position="17"/>
        <end position="256"/>
    </location>
</feature>
<dbReference type="EMBL" id="WAAQ01000001">
    <property type="protein sequence ID" value="KAB1886238.1"/>
    <property type="molecule type" value="Genomic_DNA"/>
</dbReference>
<name>A0AAD3ZZ94_MICMQ</name>
<keyword evidence="4" id="KW-0997">Cell inner membrane</keyword>
<evidence type="ECO:0000256" key="1">
    <source>
        <dbReference type="ARBA" id="ARBA00004429"/>
    </source>
</evidence>
<evidence type="ECO:0000256" key="5">
    <source>
        <dbReference type="ARBA" id="ARBA00022692"/>
    </source>
</evidence>
<proteinExistence type="inferred from homology"/>
<evidence type="ECO:0000256" key="2">
    <source>
        <dbReference type="ARBA" id="ARBA00022448"/>
    </source>
</evidence>
<evidence type="ECO:0000256" key="3">
    <source>
        <dbReference type="ARBA" id="ARBA00022475"/>
    </source>
</evidence>
<evidence type="ECO:0000256" key="10">
    <source>
        <dbReference type="ARBA" id="ARBA00038076"/>
    </source>
</evidence>
<comment type="similarity">
    <text evidence="11">Belongs to the ABC transporter superfamily. Macrolide exporter (TC 3.A.1.122) family.</text>
</comment>
<dbReference type="InterPro" id="IPR025857">
    <property type="entry name" value="MacB_PCD"/>
</dbReference>
<evidence type="ECO:0000256" key="7">
    <source>
        <dbReference type="ARBA" id="ARBA00022840"/>
    </source>
</evidence>
<dbReference type="AlphaFoldDB" id="A0AAD3ZZ94"/>
<feature type="transmembrane region" description="Helical" evidence="13">
    <location>
        <begin position="580"/>
        <end position="610"/>
    </location>
</feature>
<feature type="region of interest" description="Disordered" evidence="12">
    <location>
        <begin position="240"/>
        <end position="272"/>
    </location>
</feature>
<dbReference type="InterPro" id="IPR003838">
    <property type="entry name" value="ABC3_permease_C"/>
</dbReference>
<dbReference type="InterPro" id="IPR027417">
    <property type="entry name" value="P-loop_NTPase"/>
</dbReference>
<dbReference type="InterPro" id="IPR017911">
    <property type="entry name" value="MacB-like_ATP-bd"/>
</dbReference>
<feature type="transmembrane region" description="Helical" evidence="13">
    <location>
        <begin position="622"/>
        <end position="645"/>
    </location>
</feature>
<dbReference type="PANTHER" id="PTHR24220:SF86">
    <property type="entry name" value="ABC TRANSPORTER ABCH.1"/>
    <property type="match status" value="1"/>
</dbReference>
<evidence type="ECO:0000256" key="13">
    <source>
        <dbReference type="SAM" id="Phobius"/>
    </source>
</evidence>
<dbReference type="GO" id="GO:0005886">
    <property type="term" value="C:plasma membrane"/>
    <property type="evidence" value="ECO:0007669"/>
    <property type="project" value="UniProtKB-SubCell"/>
</dbReference>
<gene>
    <name evidence="15" type="ORF">F6W70_01905</name>
</gene>
<dbReference type="GO" id="GO:0098796">
    <property type="term" value="C:membrane protein complex"/>
    <property type="evidence" value="ECO:0007669"/>
    <property type="project" value="UniProtKB-ARBA"/>
</dbReference>
<keyword evidence="8 13" id="KW-1133">Transmembrane helix</keyword>
<reference evidence="15 16" key="1">
    <citation type="submission" date="2019-09" db="EMBL/GenBank/DDBJ databases">
        <title>Whole genome sequencing of Microbacterium maritypicum.</title>
        <authorList>
            <person name="Lenchi N."/>
        </authorList>
    </citation>
    <scope>NUCLEOTIDE SEQUENCE [LARGE SCALE GENOMIC DNA]</scope>
    <source>
        <strain evidence="15 16">DSM 12512</strain>
    </source>
</reference>
<evidence type="ECO:0000256" key="12">
    <source>
        <dbReference type="SAM" id="MobiDB-lite"/>
    </source>
</evidence>
<evidence type="ECO:0000313" key="16">
    <source>
        <dbReference type="Proteomes" id="UP000436027"/>
    </source>
</evidence>
<dbReference type="InterPro" id="IPR017871">
    <property type="entry name" value="ABC_transporter-like_CS"/>
</dbReference>
<comment type="similarity">
    <text evidence="10">Belongs to the ABC-4 integral membrane protein family.</text>
</comment>
<dbReference type="Pfam" id="PF00005">
    <property type="entry name" value="ABC_tran"/>
    <property type="match status" value="1"/>
</dbReference>
<feature type="compositionally biased region" description="Low complexity" evidence="12">
    <location>
        <begin position="242"/>
        <end position="262"/>
    </location>
</feature>
<dbReference type="CDD" id="cd03255">
    <property type="entry name" value="ABC_MJ0796_LolCDE_FtsE"/>
    <property type="match status" value="1"/>
</dbReference>
<dbReference type="Gene3D" id="3.40.50.300">
    <property type="entry name" value="P-loop containing nucleotide triphosphate hydrolases"/>
    <property type="match status" value="1"/>
</dbReference>
<dbReference type="GO" id="GO:0022857">
    <property type="term" value="F:transmembrane transporter activity"/>
    <property type="evidence" value="ECO:0007669"/>
    <property type="project" value="TreeGrafter"/>
</dbReference>
<evidence type="ECO:0000256" key="9">
    <source>
        <dbReference type="ARBA" id="ARBA00023136"/>
    </source>
</evidence>
<keyword evidence="5 13" id="KW-0812">Transmembrane</keyword>
<dbReference type="GO" id="GO:0005524">
    <property type="term" value="F:ATP binding"/>
    <property type="evidence" value="ECO:0007669"/>
    <property type="project" value="UniProtKB-KW"/>
</dbReference>
<evidence type="ECO:0000256" key="4">
    <source>
        <dbReference type="ARBA" id="ARBA00022519"/>
    </source>
</evidence>
<organism evidence="15 16">
    <name type="scientific">Microbacterium maritypicum</name>
    <name type="common">Microbacterium liquefaciens</name>
    <dbReference type="NCBI Taxonomy" id="33918"/>
    <lineage>
        <taxon>Bacteria</taxon>
        <taxon>Bacillati</taxon>
        <taxon>Actinomycetota</taxon>
        <taxon>Actinomycetes</taxon>
        <taxon>Micrococcales</taxon>
        <taxon>Microbacteriaceae</taxon>
        <taxon>Microbacterium</taxon>
    </lineage>
</organism>
<dbReference type="InterPro" id="IPR015854">
    <property type="entry name" value="ABC_transpr_LolD-like"/>
</dbReference>